<proteinExistence type="predicted"/>
<gene>
    <name evidence="2" type="ORF">GA0070608_0700</name>
</gene>
<organism evidence="2 3">
    <name type="scientific">Micromonospora peucetia</name>
    <dbReference type="NCBI Taxonomy" id="47871"/>
    <lineage>
        <taxon>Bacteria</taxon>
        <taxon>Bacillati</taxon>
        <taxon>Actinomycetota</taxon>
        <taxon>Actinomycetes</taxon>
        <taxon>Micromonosporales</taxon>
        <taxon>Micromonosporaceae</taxon>
        <taxon>Micromonospora</taxon>
    </lineage>
</organism>
<dbReference type="EMBL" id="FMIC01000002">
    <property type="protein sequence ID" value="SCL50468.1"/>
    <property type="molecule type" value="Genomic_DNA"/>
</dbReference>
<dbReference type="AlphaFoldDB" id="A0A1C6U941"/>
<evidence type="ECO:0000256" key="1">
    <source>
        <dbReference type="SAM" id="MobiDB-lite"/>
    </source>
</evidence>
<evidence type="ECO:0000313" key="3">
    <source>
        <dbReference type="Proteomes" id="UP000199343"/>
    </source>
</evidence>
<sequence>MKAQPVGTTHPAAEPGGWQPPDATVRTDPDRRKRTVTDTMQYVAIGVPEATMPTAPPSAPARPATPIVPLPTGTYRVRRQPGRGPVPTGTHRVRREPGR</sequence>
<protein>
    <submittedName>
        <fullName evidence="2">Uncharacterized protein</fullName>
    </submittedName>
</protein>
<feature type="region of interest" description="Disordered" evidence="1">
    <location>
        <begin position="1"/>
        <end position="99"/>
    </location>
</feature>
<dbReference type="Proteomes" id="UP000199343">
    <property type="component" value="Unassembled WGS sequence"/>
</dbReference>
<accession>A0A1C6U941</accession>
<name>A0A1C6U941_9ACTN</name>
<evidence type="ECO:0000313" key="2">
    <source>
        <dbReference type="EMBL" id="SCL50468.1"/>
    </source>
</evidence>
<reference evidence="2 3" key="1">
    <citation type="submission" date="2016-06" db="EMBL/GenBank/DDBJ databases">
        <authorList>
            <person name="Kjaerup R.B."/>
            <person name="Dalgaard T.S."/>
            <person name="Juul-Madsen H.R."/>
        </authorList>
    </citation>
    <scope>NUCLEOTIDE SEQUENCE [LARGE SCALE GENOMIC DNA]</scope>
    <source>
        <strain evidence="2 3">DSM 43363</strain>
    </source>
</reference>